<dbReference type="RefSeq" id="WP_100674969.1">
    <property type="nucleotide sequence ID" value="NZ_NJGD01000034.1"/>
</dbReference>
<dbReference type="Pfam" id="PF01019">
    <property type="entry name" value="G_glu_transpept"/>
    <property type="match status" value="1"/>
</dbReference>
<dbReference type="SUPFAM" id="SSF56235">
    <property type="entry name" value="N-terminal nucleophile aminohydrolases (Ntn hydrolases)"/>
    <property type="match status" value="1"/>
</dbReference>
<sequence>MAPFTTRPELSGTFGAVSSTHWLGTSVGMSVLERGGNAFDAAVACGFTLQIVEPHLNGPGGEVPIILKSVGENEPVVICGQGVAPALASLDAFRALDLAMVPGTGLLPAVVPGAFDAWMLLLRDYGTLHLEDVLSYAIGYAEHGFPLLPRAVASIIPVEDLFRNEWPSSAEIWLPHNRVPKPGALMRTPAIAATYRRILAEAKAAGTDRIAQIEAARAAFYRGFVADAIDRFYRTAELFDTTGRRHGGLLRGDDLARWSATKEGTLSRTFRGLTVHKTGPWGQGPVFLQQLALLSHLDIERFDPSGAEFVHTVVESAKLCFADREVFYGDPNASQIPIQVLLSDDYARERVKLIASEASQELVASHLPGAEERLARIAARAGSEVAQGPGGGEVTFAAVPEIEGDTVHLDIADRFGNMISATPSGGWLQSSPVVPELGFPISTRAQMFWLDEGLPSTLRPGTRPRTTLTPTLVTRDGEGYLAIGTPGGDQQDQWPLTVFLRHVLHRQGLQHAIDAPMFHSKHWPGSFYPREYDLGRLLIEDRYSASTLASLRDKGHKLSVQDSWSLGRVCAVERSNGLLYGAATPRHMQSYAIVR</sequence>
<dbReference type="PRINTS" id="PR01210">
    <property type="entry name" value="GGTRANSPTASE"/>
</dbReference>
<dbReference type="GO" id="GO:0016740">
    <property type="term" value="F:transferase activity"/>
    <property type="evidence" value="ECO:0007669"/>
    <property type="project" value="UniProtKB-KW"/>
</dbReference>
<dbReference type="PANTHER" id="PTHR43881:SF1">
    <property type="entry name" value="GAMMA-GLUTAMYLTRANSPEPTIDASE (AFU_ORTHOLOGUE AFUA_4G13580)"/>
    <property type="match status" value="1"/>
</dbReference>
<dbReference type="InterPro" id="IPR043138">
    <property type="entry name" value="GGT_lsub"/>
</dbReference>
<evidence type="ECO:0000313" key="1">
    <source>
        <dbReference type="EMBL" id="PJR09088.1"/>
    </source>
</evidence>
<dbReference type="InterPro" id="IPR029055">
    <property type="entry name" value="Ntn_hydrolases_N"/>
</dbReference>
<protein>
    <submittedName>
        <fullName evidence="1">Gamma-glutamyltransferase</fullName>
    </submittedName>
</protein>
<dbReference type="InterPro" id="IPR043137">
    <property type="entry name" value="GGT_ssub_C"/>
</dbReference>
<dbReference type="AlphaFoldDB" id="A0A2J0YTN7"/>
<organism evidence="1 2">
    <name type="scientific">Rhizobium meliloti</name>
    <name type="common">Ensifer meliloti</name>
    <name type="synonym">Sinorhizobium meliloti</name>
    <dbReference type="NCBI Taxonomy" id="382"/>
    <lineage>
        <taxon>Bacteria</taxon>
        <taxon>Pseudomonadati</taxon>
        <taxon>Pseudomonadota</taxon>
        <taxon>Alphaproteobacteria</taxon>
        <taxon>Hyphomicrobiales</taxon>
        <taxon>Rhizobiaceae</taxon>
        <taxon>Sinorhizobium/Ensifer group</taxon>
        <taxon>Sinorhizobium</taxon>
    </lineage>
</organism>
<dbReference type="PANTHER" id="PTHR43881">
    <property type="entry name" value="GAMMA-GLUTAMYLTRANSPEPTIDASE (AFU_ORTHOLOGUE AFUA_4G13580)"/>
    <property type="match status" value="1"/>
</dbReference>
<reference evidence="1 2" key="1">
    <citation type="submission" date="2017-06" db="EMBL/GenBank/DDBJ databases">
        <title>Ensifer strains isolated from leguminous trees and herbs display diverse denitrification phenotypes with some acting as strong N2O sinks.</title>
        <authorList>
            <person name="Woliy K."/>
            <person name="Mania D."/>
            <person name="Bakken L.R."/>
            <person name="Frostegard A."/>
        </authorList>
    </citation>
    <scope>NUCLEOTIDE SEQUENCE [LARGE SCALE GENOMIC DNA]</scope>
    <source>
        <strain evidence="1 2">AC50a</strain>
    </source>
</reference>
<accession>A0A2J0YTN7</accession>
<dbReference type="InterPro" id="IPR052896">
    <property type="entry name" value="GGT-like_enzyme"/>
</dbReference>
<dbReference type="Gene3D" id="3.60.20.40">
    <property type="match status" value="1"/>
</dbReference>
<dbReference type="Gene3D" id="1.10.246.130">
    <property type="match status" value="1"/>
</dbReference>
<name>A0A2J0YTN7_RHIML</name>
<dbReference type="EMBL" id="NJGD01000034">
    <property type="protein sequence ID" value="PJR09088.1"/>
    <property type="molecule type" value="Genomic_DNA"/>
</dbReference>
<gene>
    <name evidence="1" type="ORF">CEJ86_31950</name>
</gene>
<keyword evidence="1" id="KW-0808">Transferase</keyword>
<comment type="caution">
    <text evidence="1">The sequence shown here is derived from an EMBL/GenBank/DDBJ whole genome shotgun (WGS) entry which is preliminary data.</text>
</comment>
<evidence type="ECO:0000313" key="2">
    <source>
        <dbReference type="Proteomes" id="UP000231987"/>
    </source>
</evidence>
<proteinExistence type="predicted"/>
<dbReference type="Proteomes" id="UP000231987">
    <property type="component" value="Unassembled WGS sequence"/>
</dbReference>